<proteinExistence type="inferred from homology"/>
<evidence type="ECO:0008006" key="4">
    <source>
        <dbReference type="Google" id="ProtNLM"/>
    </source>
</evidence>
<dbReference type="PANTHER" id="PTHR20974">
    <property type="entry name" value="UPF0585 PROTEIN CG18661"/>
    <property type="match status" value="1"/>
</dbReference>
<dbReference type="AlphaFoldDB" id="A0A8S1C2J0"/>
<dbReference type="OrthoDB" id="10258744at2759"/>
<gene>
    <name evidence="2" type="ORF">CLODIP_2_CD01721</name>
</gene>
<evidence type="ECO:0000313" key="3">
    <source>
        <dbReference type="Proteomes" id="UP000494165"/>
    </source>
</evidence>
<evidence type="ECO:0000313" key="2">
    <source>
        <dbReference type="EMBL" id="CAB3362054.1"/>
    </source>
</evidence>
<comment type="similarity">
    <text evidence="1">Belongs to the UPF0585 family.</text>
</comment>
<dbReference type="EMBL" id="CADEPI010000007">
    <property type="protein sequence ID" value="CAB3362054.1"/>
    <property type="molecule type" value="Genomic_DNA"/>
</dbReference>
<dbReference type="Proteomes" id="UP000494165">
    <property type="component" value="Unassembled WGS sequence"/>
</dbReference>
<dbReference type="PANTHER" id="PTHR20974:SF0">
    <property type="entry name" value="UPF0585 PROTEIN CG18661"/>
    <property type="match status" value="1"/>
</dbReference>
<organism evidence="2 3">
    <name type="scientific">Cloeon dipterum</name>
    <dbReference type="NCBI Taxonomy" id="197152"/>
    <lineage>
        <taxon>Eukaryota</taxon>
        <taxon>Metazoa</taxon>
        <taxon>Ecdysozoa</taxon>
        <taxon>Arthropoda</taxon>
        <taxon>Hexapoda</taxon>
        <taxon>Insecta</taxon>
        <taxon>Pterygota</taxon>
        <taxon>Palaeoptera</taxon>
        <taxon>Ephemeroptera</taxon>
        <taxon>Pisciforma</taxon>
        <taxon>Baetidae</taxon>
        <taxon>Cloeon</taxon>
    </lineage>
</organism>
<comment type="caution">
    <text evidence="2">The sequence shown here is derived from an EMBL/GenBank/DDBJ whole genome shotgun (WGS) entry which is preliminary data.</text>
</comment>
<evidence type="ECO:0000256" key="1">
    <source>
        <dbReference type="ARBA" id="ARBA00008308"/>
    </source>
</evidence>
<reference evidence="2 3" key="1">
    <citation type="submission" date="2020-04" db="EMBL/GenBank/DDBJ databases">
        <authorList>
            <person name="Alioto T."/>
            <person name="Alioto T."/>
            <person name="Gomez Garrido J."/>
        </authorList>
    </citation>
    <scope>NUCLEOTIDE SEQUENCE [LARGE SCALE GENOMIC DNA]</scope>
</reference>
<sequence>MMKGIYPYAKDESQKKLCAPAAERNKQAILEVLLQYIPQMTAVKSPVECLEVASGTGQHVVHFAQHLPGTQWQPAEFDTNDFPSIIAYASEVANISEPVFIDASLCPEQWPLEGRTFDVVYCANMIHISPKACTPGLFAGASAYLLKGGILFTYGPYAHGGVITPESNQKFDLSLKSRDAEWGLRDIDDLKKIAGNVGLVLENIHDMPANNKTLVWRKI</sequence>
<dbReference type="InterPro" id="IPR029063">
    <property type="entry name" value="SAM-dependent_MTases_sf"/>
</dbReference>
<dbReference type="InterPro" id="IPR010342">
    <property type="entry name" value="DUF938"/>
</dbReference>
<keyword evidence="3" id="KW-1185">Reference proteome</keyword>
<accession>A0A8S1C2J0</accession>
<protein>
    <recommendedName>
        <fullName evidence="4">Methyltransferase domain-containing protein</fullName>
    </recommendedName>
</protein>
<dbReference type="Gene3D" id="3.40.50.150">
    <property type="entry name" value="Vaccinia Virus protein VP39"/>
    <property type="match status" value="1"/>
</dbReference>
<dbReference type="SUPFAM" id="SSF53335">
    <property type="entry name" value="S-adenosyl-L-methionine-dependent methyltransferases"/>
    <property type="match status" value="1"/>
</dbReference>
<name>A0A8S1C2J0_9INSE</name>
<dbReference type="Pfam" id="PF06080">
    <property type="entry name" value="DUF938"/>
    <property type="match status" value="1"/>
</dbReference>